<evidence type="ECO:0000259" key="2">
    <source>
        <dbReference type="PROSITE" id="PS51272"/>
    </source>
</evidence>
<dbReference type="STRING" id="1735162.PeribacterB2_0295"/>
<feature type="chain" id="PRO_5009797844" description="SLH domain-containing protein" evidence="1">
    <location>
        <begin position="21"/>
        <end position="219"/>
    </location>
</feature>
<organism evidence="3 4">
    <name type="scientific">Candidatus Peribacter riflensis</name>
    <dbReference type="NCBI Taxonomy" id="1735162"/>
    <lineage>
        <taxon>Bacteria</taxon>
        <taxon>Candidatus Peregrinibacteriota</taxon>
        <taxon>Candidatus Peribacteria</taxon>
        <taxon>Candidatus Peribacterales</taxon>
        <taxon>Candidatus Peribacteraceae</taxon>
        <taxon>Candidatus Peribacter</taxon>
    </lineage>
</organism>
<sequence length="219" mass="24808">MVLTWFLLIGFLFFGGTALAQQDTAFSENPFTDVPVNSTYYQSIEYLRTQNVLKGYLDGTFRPATRINRAEFVHFVVNPFIVDTNNMSDCLRANVPTGVNTVFFSDVARDSWYATDVCFAKMNAIIDGYPNGTYGPANSINFVEAAKIICNVFSLSIEAKDTGEFWYRPYVQRLSDLRAIPVSITRFDQTMTRGEMAEIVYRLKVSERNKTSATISNLR</sequence>
<accession>A0A0S1SKW2</accession>
<accession>A0A0S1SKE4</accession>
<proteinExistence type="predicted"/>
<dbReference type="PANTHER" id="PTHR43308:SF5">
    <property type="entry name" value="S-LAYER PROTEIN _ PEPTIDOGLYCAN ENDO-BETA-N-ACETYLGLUCOSAMINIDASE"/>
    <property type="match status" value="1"/>
</dbReference>
<keyword evidence="1" id="KW-0732">Signal</keyword>
<protein>
    <recommendedName>
        <fullName evidence="2">SLH domain-containing protein</fullName>
    </recommendedName>
</protein>
<accession>A0A0S1SU17</accession>
<feature type="domain" description="SLH" evidence="2">
    <location>
        <begin position="100"/>
        <end position="163"/>
    </location>
</feature>
<dbReference type="Proteomes" id="UP000069135">
    <property type="component" value="Chromosome"/>
</dbReference>
<dbReference type="KEGG" id="prf:PeribacterA2_0295"/>
<name>A0A0S1SKW2_9BACT</name>
<evidence type="ECO:0000313" key="3">
    <source>
        <dbReference type="EMBL" id="ALM12994.1"/>
    </source>
</evidence>
<reference evidence="3 4" key="2">
    <citation type="journal article" date="2016" name="PeerJ">
        <title>Analysis of five complete genome sequences for members of the class Peribacteria in the recently recognized Peregrinibacteria bacterial phylum.</title>
        <authorList>
            <person name="Anantharaman K."/>
            <person name="Brown C.T."/>
            <person name="Burstein D."/>
            <person name="Castelle C.J."/>
            <person name="Probst A.J."/>
            <person name="Thomas B.C."/>
            <person name="Williams K.H."/>
            <person name="Banfield J.F."/>
        </authorList>
    </citation>
    <scope>NUCLEOTIDE SEQUENCE [LARGE SCALE GENOMIC DNA]</scope>
    <source>
        <strain evidence="3">RIFOXYD1_FULL_PER-ii_59_16</strain>
    </source>
</reference>
<feature type="domain" description="SLH" evidence="2">
    <location>
        <begin position="27"/>
        <end position="90"/>
    </location>
</feature>
<reference evidence="4" key="1">
    <citation type="submission" date="2015-10" db="EMBL/GenBank/DDBJ databases">
        <title>Analysis of five complete genome sequences for members of the class Peribacteria in the recently recognized Peregrinibacteria bacterial phylum.</title>
        <authorList>
            <person name="Anantharaman K."/>
            <person name="Brown C.T."/>
            <person name="Burstein D."/>
            <person name="Castelle C.J."/>
            <person name="Probst A.J."/>
            <person name="Thomas B.C."/>
            <person name="Williams K.H."/>
            <person name="Banfield J.F."/>
        </authorList>
    </citation>
    <scope>NUCLEOTIDE SEQUENCE [LARGE SCALE GENOMIC DNA]</scope>
</reference>
<dbReference type="Pfam" id="PF00395">
    <property type="entry name" value="SLH"/>
    <property type="match status" value="2"/>
</dbReference>
<dbReference type="PROSITE" id="PS51272">
    <property type="entry name" value="SLH"/>
    <property type="match status" value="2"/>
</dbReference>
<dbReference type="EMBL" id="CP013065">
    <property type="protein sequence ID" value="ALM12994.1"/>
    <property type="molecule type" value="Genomic_DNA"/>
</dbReference>
<evidence type="ECO:0000313" key="4">
    <source>
        <dbReference type="Proteomes" id="UP000069135"/>
    </source>
</evidence>
<feature type="signal peptide" evidence="1">
    <location>
        <begin position="1"/>
        <end position="20"/>
    </location>
</feature>
<accession>A0A0S1SPZ5</accession>
<evidence type="ECO:0000256" key="1">
    <source>
        <dbReference type="SAM" id="SignalP"/>
    </source>
</evidence>
<gene>
    <name evidence="3" type="ORF">PeribacterD1_0295</name>
</gene>
<dbReference type="PANTHER" id="PTHR43308">
    <property type="entry name" value="OUTER MEMBRANE PROTEIN ALPHA-RELATED"/>
    <property type="match status" value="1"/>
</dbReference>
<dbReference type="InterPro" id="IPR001119">
    <property type="entry name" value="SLH_dom"/>
</dbReference>
<dbReference type="AlphaFoldDB" id="A0A0S1SKW2"/>
<dbReference type="InterPro" id="IPR051465">
    <property type="entry name" value="Cell_Envelope_Struct_Comp"/>
</dbReference>
<accession>A0A0S1SGY8</accession>